<dbReference type="Proteomes" id="UP000269377">
    <property type="component" value="Segment"/>
</dbReference>
<evidence type="ECO:0000313" key="1">
    <source>
        <dbReference type="EMBL" id="AUR82568.1"/>
    </source>
</evidence>
<gene>
    <name evidence="1" type="ORF">NVP1025O_085</name>
</gene>
<reference evidence="1 2" key="1">
    <citation type="submission" date="2017-11" db="EMBL/GenBank/DDBJ databases">
        <title>A major lineage of nontailed dsDNA viruses as unrecognized killers of marine bacteria.</title>
        <authorList>
            <person name="Kauffman K.M."/>
            <person name="Hussain F.A."/>
            <person name="Yang J."/>
            <person name="Arevalo P."/>
            <person name="Brown J.M."/>
            <person name="Chang W.K."/>
            <person name="VanInsberghe D."/>
            <person name="Elsherbini J."/>
            <person name="Cutler M.B."/>
            <person name="Kelly L."/>
            <person name="Polz M.F."/>
        </authorList>
    </citation>
    <scope>NUCLEOTIDE SEQUENCE [LARGE SCALE GENOMIC DNA]</scope>
</reference>
<organism evidence="1 2">
    <name type="scientific">Vibrio phage 1.025.O._10N.222.46.B6</name>
    <dbReference type="NCBI Taxonomy" id="1881420"/>
    <lineage>
        <taxon>Viruses</taxon>
        <taxon>Duplodnaviria</taxon>
        <taxon>Heunggongvirae</taxon>
        <taxon>Uroviricota</taxon>
        <taxon>Caudoviricetes</taxon>
        <taxon>Schitoviridae</taxon>
        <taxon>Pontosvirinae</taxon>
        <taxon>Nahantvirus</taxon>
        <taxon>Nahantvirus 49C7</taxon>
    </lineage>
</organism>
<evidence type="ECO:0000313" key="2">
    <source>
        <dbReference type="Proteomes" id="UP000269377"/>
    </source>
</evidence>
<protein>
    <submittedName>
        <fullName evidence="1">Uncharacterized protein</fullName>
    </submittedName>
</protein>
<accession>A0A2I7QME3</accession>
<sequence>MKRLLALLLVPVLSQATVICDTVNAPYLVKLEGDSITWMERGKPTEHYNVAAHLNNIASSYAEGTAVMVHHIDGHATGVSRTVIEDGIIKSNVHFDCWD</sequence>
<name>A0A2I7QME3_9CAUD</name>
<proteinExistence type="predicted"/>
<dbReference type="EMBL" id="MG592409">
    <property type="protein sequence ID" value="AUR82568.1"/>
    <property type="molecule type" value="Genomic_DNA"/>
</dbReference>